<keyword evidence="4" id="KW-1185">Reference proteome</keyword>
<gene>
    <name evidence="3" type="ORF">NEOLEDRAFT_1042275</name>
</gene>
<proteinExistence type="predicted"/>
<organism evidence="3 4">
    <name type="scientific">Neolentinus lepideus HHB14362 ss-1</name>
    <dbReference type="NCBI Taxonomy" id="1314782"/>
    <lineage>
        <taxon>Eukaryota</taxon>
        <taxon>Fungi</taxon>
        <taxon>Dikarya</taxon>
        <taxon>Basidiomycota</taxon>
        <taxon>Agaricomycotina</taxon>
        <taxon>Agaricomycetes</taxon>
        <taxon>Gloeophyllales</taxon>
        <taxon>Gloeophyllaceae</taxon>
        <taxon>Neolentinus</taxon>
    </lineage>
</organism>
<feature type="non-terminal residue" evidence="3">
    <location>
        <position position="1"/>
    </location>
</feature>
<protein>
    <recommendedName>
        <fullName evidence="2">DUF6534 domain-containing protein</fullName>
    </recommendedName>
</protein>
<feature type="domain" description="DUF6534" evidence="2">
    <location>
        <begin position="19"/>
        <end position="116"/>
    </location>
</feature>
<feature type="transmembrane region" description="Helical" evidence="1">
    <location>
        <begin position="69"/>
        <end position="87"/>
    </location>
</feature>
<evidence type="ECO:0000313" key="4">
    <source>
        <dbReference type="Proteomes" id="UP000076761"/>
    </source>
</evidence>
<dbReference type="PANTHER" id="PTHR40465">
    <property type="entry name" value="CHROMOSOME 1, WHOLE GENOME SHOTGUN SEQUENCE"/>
    <property type="match status" value="1"/>
</dbReference>
<accession>A0A165P4H2</accession>
<dbReference type="OrthoDB" id="3046394at2759"/>
<dbReference type="STRING" id="1314782.A0A165P4H2"/>
<feature type="transmembrane region" description="Helical" evidence="1">
    <location>
        <begin position="12"/>
        <end position="34"/>
    </location>
</feature>
<dbReference type="EMBL" id="KV425619">
    <property type="protein sequence ID" value="KZT20507.1"/>
    <property type="molecule type" value="Genomic_DNA"/>
</dbReference>
<evidence type="ECO:0000313" key="3">
    <source>
        <dbReference type="EMBL" id="KZT20507.1"/>
    </source>
</evidence>
<dbReference type="AlphaFoldDB" id="A0A165P4H2"/>
<name>A0A165P4H2_9AGAM</name>
<feature type="non-terminal residue" evidence="3">
    <location>
        <position position="129"/>
    </location>
</feature>
<keyword evidence="1" id="KW-1133">Transmembrane helix</keyword>
<dbReference type="PANTHER" id="PTHR40465:SF1">
    <property type="entry name" value="DUF6534 DOMAIN-CONTAINING PROTEIN"/>
    <property type="match status" value="1"/>
</dbReference>
<dbReference type="Proteomes" id="UP000076761">
    <property type="component" value="Unassembled WGS sequence"/>
</dbReference>
<keyword evidence="1" id="KW-0472">Membrane</keyword>
<dbReference type="InterPro" id="IPR045339">
    <property type="entry name" value="DUF6534"/>
</dbReference>
<evidence type="ECO:0000256" key="1">
    <source>
        <dbReference type="SAM" id="Phobius"/>
    </source>
</evidence>
<reference evidence="3 4" key="1">
    <citation type="journal article" date="2016" name="Mol. Biol. Evol.">
        <title>Comparative Genomics of Early-Diverging Mushroom-Forming Fungi Provides Insights into the Origins of Lignocellulose Decay Capabilities.</title>
        <authorList>
            <person name="Nagy L.G."/>
            <person name="Riley R."/>
            <person name="Tritt A."/>
            <person name="Adam C."/>
            <person name="Daum C."/>
            <person name="Floudas D."/>
            <person name="Sun H."/>
            <person name="Yadav J.S."/>
            <person name="Pangilinan J."/>
            <person name="Larsson K.H."/>
            <person name="Matsuura K."/>
            <person name="Barry K."/>
            <person name="Labutti K."/>
            <person name="Kuo R."/>
            <person name="Ohm R.A."/>
            <person name="Bhattacharya S.S."/>
            <person name="Shirouzu T."/>
            <person name="Yoshinaga Y."/>
            <person name="Martin F.M."/>
            <person name="Grigoriev I.V."/>
            <person name="Hibbett D.S."/>
        </authorList>
    </citation>
    <scope>NUCLEOTIDE SEQUENCE [LARGE SCALE GENOMIC DNA]</scope>
    <source>
        <strain evidence="3 4">HHB14362 ss-1</strain>
    </source>
</reference>
<dbReference type="InParanoid" id="A0A165P4H2"/>
<keyword evidence="1" id="KW-0812">Transmembrane</keyword>
<dbReference type="Pfam" id="PF20152">
    <property type="entry name" value="DUF6534"/>
    <property type="match status" value="1"/>
</dbReference>
<evidence type="ECO:0000259" key="2">
    <source>
        <dbReference type="Pfam" id="PF20152"/>
    </source>
</evidence>
<sequence>FSNLQILEPIISVWLIGTALTDSVITLTLVLHLVSVSSANFEQTRNHRSGFAATDNVISRLIRLTVPTGMITTVVAILDLVIVLLYFRSFCNSHFIFNLPLAKLYTNCCMSSLNARIFWRLYDSTPEES</sequence>